<dbReference type="InterPro" id="IPR014755">
    <property type="entry name" value="Cu-Rt/internalin_Ig-like"/>
</dbReference>
<sequence length="997" mass="106956">MKKILSVALSTAMAFSMFASVAFGADAQLTPEQKFNALKEAGIVSGFPDGLSHLEKTLTRAELAKIIVNSLNLEPVTGVATYKDKGYSASHWAAPYIEAATAAGILNGKDATKKLFDPNGAVTVQELAKVLVTALKLEVPADANNTASAWAKGYVAAAVKAGYIADGINYQAAATRSQATVAAYAIYEASQVPTVKSYKVVDPKNVEVTMSNGDVVKVALETALEANKETEIKFTYQDKEYTTKVTYVTTVAQKIQSVKSDALKQIVITFDGAVDVETAGNEDNYVIKDKNFRSATVSDDKQSVTLLIDEDSASLTNQREIELEIKNVKNEDGSKTFNEKVKFTPIDVTAPTVKEVTSLGTKAFKIKFSEPIVGSTATLSSNYRIDGKAIGASVKFAFPDTVIVQTALTEGEHNVTVEGVKDFAGLGVAAVNNAFTVTADASAPEVVSAKSKDLKEVTVEFDETVKSVSEAYANSTSNKASIKIEDNKVILSFKNAINYTENTITLKGVSDYSDNKADREVKVTPTLDTVRPTVSEVELKINEEGHYVAKVRFSEKLHQDSLKRENFVLKNSEGKTGTVSGVNANGNPHLAPTFEDNSKANVILVDLGFGLASEKYTLTISNVKDNAAVPNLILPVTVDLDVTKIQNGEINRVWVERINSTESYVFVEFNKELSTDGDGSALSPAKYSLLRDGALIGQLTDKDLDVEMLTAKTVRIRTDKAFDFATYDYSVKASYIKDATGQYIKQGNSYELVKAVSETNAVNIKTDSVKAISRTEVKVEFDSAITSLVDSDFRVNGYPVVGTLAADGKSATLKVEDDHKFAATAAGVTLTTVRSLSSQNEYGIKLSALPEAGVVAKDEIKPEFVEDTMKIARTASATTATYDIELGLTETVQFNTAKFGAAAGAVANTAFEIEAKQGNDTYKGTVTSINYGTGKITLTVEFTKDDAPVANLGSNAAIVVKLKDENETAKYIIDTTGNSNALKAFTTSNVFNNIPSI</sequence>
<dbReference type="Gene3D" id="2.60.40.1220">
    <property type="match status" value="4"/>
</dbReference>
<evidence type="ECO:0000256" key="2">
    <source>
        <dbReference type="SAM" id="SignalP"/>
    </source>
</evidence>
<feature type="domain" description="SLH" evidence="3">
    <location>
        <begin position="18"/>
        <end position="78"/>
    </location>
</feature>
<dbReference type="InterPro" id="IPR001119">
    <property type="entry name" value="SLH_dom"/>
</dbReference>
<evidence type="ECO:0000256" key="1">
    <source>
        <dbReference type="ARBA" id="ARBA00022729"/>
    </source>
</evidence>
<feature type="signal peptide" evidence="2">
    <location>
        <begin position="1"/>
        <end position="24"/>
    </location>
</feature>
<feature type="domain" description="SLH" evidence="3">
    <location>
        <begin position="80"/>
        <end position="145"/>
    </location>
</feature>
<dbReference type="Pfam" id="PF00395">
    <property type="entry name" value="SLH"/>
    <property type="match status" value="1"/>
</dbReference>
<evidence type="ECO:0000313" key="5">
    <source>
        <dbReference type="Proteomes" id="UP000192939"/>
    </source>
</evidence>
<gene>
    <name evidence="4" type="ORF">SAMN02744124_00377</name>
</gene>
<name>A0ABY1LSE7_9BACL</name>
<evidence type="ECO:0000313" key="4">
    <source>
        <dbReference type="EMBL" id="SME94662.1"/>
    </source>
</evidence>
<dbReference type="Proteomes" id="UP000192939">
    <property type="component" value="Unassembled WGS sequence"/>
</dbReference>
<organism evidence="4 5">
    <name type="scientific">Paenibacillus barengoltzii J12</name>
    <dbReference type="NCBI Taxonomy" id="935846"/>
    <lineage>
        <taxon>Bacteria</taxon>
        <taxon>Bacillati</taxon>
        <taxon>Bacillota</taxon>
        <taxon>Bacilli</taxon>
        <taxon>Bacillales</taxon>
        <taxon>Paenibacillaceae</taxon>
        <taxon>Paenibacillus</taxon>
    </lineage>
</organism>
<proteinExistence type="predicted"/>
<accession>A0ABY1LSE7</accession>
<protein>
    <submittedName>
        <fullName evidence="4">S-layer homology domain-containing protein</fullName>
    </submittedName>
</protein>
<dbReference type="PROSITE" id="PS51272">
    <property type="entry name" value="SLH"/>
    <property type="match status" value="2"/>
</dbReference>
<keyword evidence="5" id="KW-1185">Reference proteome</keyword>
<reference evidence="4 5" key="1">
    <citation type="submission" date="2017-04" db="EMBL/GenBank/DDBJ databases">
        <authorList>
            <person name="Varghese N."/>
            <person name="Submissions S."/>
        </authorList>
    </citation>
    <scope>NUCLEOTIDE SEQUENCE [LARGE SCALE GENOMIC DNA]</scope>
    <source>
        <strain evidence="4 5">J12</strain>
    </source>
</reference>
<dbReference type="EMBL" id="FXAE01000002">
    <property type="protein sequence ID" value="SME94662.1"/>
    <property type="molecule type" value="Genomic_DNA"/>
</dbReference>
<comment type="caution">
    <text evidence="4">The sequence shown here is derived from an EMBL/GenBank/DDBJ whole genome shotgun (WGS) entry which is preliminary data.</text>
</comment>
<keyword evidence="1 2" id="KW-0732">Signal</keyword>
<feature type="chain" id="PRO_5046957100" evidence="2">
    <location>
        <begin position="25"/>
        <end position="997"/>
    </location>
</feature>
<evidence type="ECO:0000259" key="3">
    <source>
        <dbReference type="PROSITE" id="PS51272"/>
    </source>
</evidence>